<keyword evidence="4" id="KW-0206">Cytoskeleton</keyword>
<feature type="domain" description="DM10" evidence="8">
    <location>
        <begin position="507"/>
        <end position="594"/>
    </location>
</feature>
<evidence type="ECO:0000256" key="3">
    <source>
        <dbReference type="ARBA" id="ARBA00022490"/>
    </source>
</evidence>
<dbReference type="SMART" id="SM00676">
    <property type="entry name" value="DM10"/>
    <property type="match status" value="1"/>
</dbReference>
<evidence type="ECO:0000256" key="1">
    <source>
        <dbReference type="ARBA" id="ARBA00004138"/>
    </source>
</evidence>
<dbReference type="PANTHER" id="PTHR43109">
    <property type="entry name" value="NUCLEOSIDE DIPHOSPHATE KINASE 7"/>
    <property type="match status" value="1"/>
</dbReference>
<comment type="caution">
    <text evidence="6">Lacks conserved residue(s) required for the propagation of feature annotation.</text>
</comment>
<evidence type="ECO:0000256" key="5">
    <source>
        <dbReference type="ARBA" id="ARBA00023273"/>
    </source>
</evidence>
<dbReference type="Proteomes" id="UP001146120">
    <property type="component" value="Unassembled WGS sequence"/>
</dbReference>
<feature type="non-terminal residue" evidence="9">
    <location>
        <position position="1"/>
    </location>
</feature>
<evidence type="ECO:0000256" key="7">
    <source>
        <dbReference type="SAM" id="MobiDB-lite"/>
    </source>
</evidence>
<dbReference type="InterPro" id="IPR006602">
    <property type="entry name" value="DM10_dom"/>
</dbReference>
<dbReference type="Gene3D" id="2.30.29.170">
    <property type="match status" value="1"/>
</dbReference>
<evidence type="ECO:0000256" key="4">
    <source>
        <dbReference type="ARBA" id="ARBA00023212"/>
    </source>
</evidence>
<dbReference type="EMBL" id="DAKRPA010000185">
    <property type="protein sequence ID" value="DAZ95910.1"/>
    <property type="molecule type" value="Genomic_DNA"/>
</dbReference>
<accession>A0AAV2YP95</accession>
<evidence type="ECO:0000313" key="9">
    <source>
        <dbReference type="EMBL" id="DAZ95910.1"/>
    </source>
</evidence>
<dbReference type="PROSITE" id="PS51336">
    <property type="entry name" value="DM10"/>
    <property type="match status" value="1"/>
</dbReference>
<dbReference type="CDD" id="cd04412">
    <property type="entry name" value="NDPk7B"/>
    <property type="match status" value="1"/>
</dbReference>
<gene>
    <name evidence="9" type="ORF">N0F65_012621</name>
</gene>
<dbReference type="PANTHER" id="PTHR43109:SF2">
    <property type="entry name" value="NUCLEOSIDE DIPHOSPHATE KINASE 7"/>
    <property type="match status" value="1"/>
</dbReference>
<reference evidence="9" key="1">
    <citation type="submission" date="2022-11" db="EMBL/GenBank/DDBJ databases">
        <authorList>
            <person name="Morgan W.R."/>
            <person name="Tartar A."/>
        </authorList>
    </citation>
    <scope>NUCLEOTIDE SEQUENCE</scope>
    <source>
        <strain evidence="9">ARSEF 373</strain>
    </source>
</reference>
<protein>
    <recommendedName>
        <fullName evidence="8">DM10 domain-containing protein</fullName>
    </recommendedName>
</protein>
<dbReference type="InterPro" id="IPR037993">
    <property type="entry name" value="NDPk7B"/>
</dbReference>
<proteinExistence type="inferred from homology"/>
<feature type="compositionally biased region" description="Basic and acidic residues" evidence="7">
    <location>
        <begin position="170"/>
        <end position="181"/>
    </location>
</feature>
<evidence type="ECO:0000256" key="2">
    <source>
        <dbReference type="ARBA" id="ARBA00004245"/>
    </source>
</evidence>
<keyword evidence="5" id="KW-0966">Cell projection</keyword>
<evidence type="ECO:0000256" key="6">
    <source>
        <dbReference type="PROSITE-ProRule" id="PRU00706"/>
    </source>
</evidence>
<dbReference type="AlphaFoldDB" id="A0AAV2YP95"/>
<evidence type="ECO:0000313" key="10">
    <source>
        <dbReference type="Proteomes" id="UP001146120"/>
    </source>
</evidence>
<dbReference type="PROSITE" id="PS51374">
    <property type="entry name" value="NDPK_LIKE"/>
    <property type="match status" value="1"/>
</dbReference>
<dbReference type="SUPFAM" id="SSF54919">
    <property type="entry name" value="Nucleoside diphosphate kinase, NDK"/>
    <property type="match status" value="1"/>
</dbReference>
<dbReference type="InterPro" id="IPR036850">
    <property type="entry name" value="NDK-like_dom_sf"/>
</dbReference>
<reference evidence="9" key="2">
    <citation type="journal article" date="2023" name="Microbiol Resour">
        <title>Decontamination and Annotation of the Draft Genome Sequence of the Oomycete Lagenidium giganteum ARSEF 373.</title>
        <authorList>
            <person name="Morgan W.R."/>
            <person name="Tartar A."/>
        </authorList>
    </citation>
    <scope>NUCLEOTIDE SEQUENCE</scope>
    <source>
        <strain evidence="9">ARSEF 373</strain>
    </source>
</reference>
<dbReference type="Pfam" id="PF00334">
    <property type="entry name" value="NDK"/>
    <property type="match status" value="1"/>
</dbReference>
<dbReference type="SMART" id="SM00562">
    <property type="entry name" value="NDK"/>
    <property type="match status" value="1"/>
</dbReference>
<feature type="region of interest" description="Disordered" evidence="7">
    <location>
        <begin position="167"/>
        <end position="188"/>
    </location>
</feature>
<dbReference type="GO" id="GO:0005879">
    <property type="term" value="C:axonemal microtubule"/>
    <property type="evidence" value="ECO:0007669"/>
    <property type="project" value="TreeGrafter"/>
</dbReference>
<comment type="subcellular location">
    <subcellularLocation>
        <location evidence="1">Cell projection</location>
        <location evidence="1">Cilium</location>
    </subcellularLocation>
    <subcellularLocation>
        <location evidence="2">Cytoplasm</location>
        <location evidence="2">Cytoskeleton</location>
    </subcellularLocation>
</comment>
<dbReference type="InterPro" id="IPR034907">
    <property type="entry name" value="NDK-like_dom"/>
</dbReference>
<comment type="similarity">
    <text evidence="6">Belongs to the NDK family.</text>
</comment>
<dbReference type="Gene3D" id="3.30.70.141">
    <property type="entry name" value="Nucleoside diphosphate kinase-like domain"/>
    <property type="match status" value="1"/>
</dbReference>
<name>A0AAV2YP95_9STRA</name>
<keyword evidence="10" id="KW-1185">Reference proteome</keyword>
<comment type="caution">
    <text evidence="9">The sequence shown here is derived from an EMBL/GenBank/DDBJ whole genome shotgun (WGS) entry which is preliminary data.</text>
</comment>
<sequence>RVGELVTFAAVVQQISAGKRAVADQQRVSAFHVLLLADATRSFFQLTCWGDVPVLSSLDHAPSEVALRVGDIVLFSACLMRSFRGVPQAQFQHRRSRVQLLYRRDRYFNTRDVRLQDLYPMIEWYKRHRKDFLLVHDPATTLPRTHIRDLRENMVVSVLCHVRPPLPGERAMDADGDRDGHGGSNSNDAAAYDVGGGAVLHEVVMVDGPQDAILLHLWDQHAEPRFVDRLLNHAGAIDVRGVVVCSNVLSGQLLVSTTPQSSFGFIEASDPDALALEHTITGGAKGVAHAAVVASIDNIESSAMDGDFVLTGARVEQIVITGCLRHADRFTAQDVLLLVECYCSACEAPLPELDVRALPPLYGRCRHRCAMDNNIEADRFWRYRTLRLVVRDAKHQRLTVNVPNDALVGMLSGVTADMLVNAQAATFASHVAVAGLLNGVVADGTQTFSATVHVATSKKTKRQSVSDLDNSDLAAGIHDRPVRRNFMLKSLVPDSPHFAADVIAMADEQHLSFFVEWLDPQSAQIKPFILHFYGDGTLELVERHTKRPFLKRIRIPSVQAPNLFVGASVTIYSRQMNIIEAANVYTQCKATARTMKAMLVIHPRGYSSIGQIISSLERAQTQITNMALVKLERKHLDTLNAVAGSSMRRSLPFDARALEDVSVLVEVNLPTSNSFEDINAALESASLIQYVVSAADCGWETFAKAGPLQPTAVLDNCSLCLIRPRILREGRVGDILDAILRQGFEISALNVLHLRMSDADEFFAVYKGVIRHYNEVLKYMCSGPCIALEIRGEDVVRRFRDACGPFDVDIAKVLQPASIRANFGKSTLLNAVHCTDCPEDGVLECQFIFNLLQS</sequence>
<organism evidence="9 10">
    <name type="scientific">Lagenidium giganteum</name>
    <dbReference type="NCBI Taxonomy" id="4803"/>
    <lineage>
        <taxon>Eukaryota</taxon>
        <taxon>Sar</taxon>
        <taxon>Stramenopiles</taxon>
        <taxon>Oomycota</taxon>
        <taxon>Peronosporomycetes</taxon>
        <taxon>Pythiales</taxon>
        <taxon>Pythiaceae</taxon>
    </lineage>
</organism>
<keyword evidence="3" id="KW-0963">Cytoplasm</keyword>
<evidence type="ECO:0000259" key="8">
    <source>
        <dbReference type="PROSITE" id="PS51336"/>
    </source>
</evidence>